<dbReference type="EMBL" id="STGY01000001">
    <property type="protein sequence ID" value="THV43504.1"/>
    <property type="molecule type" value="Genomic_DNA"/>
</dbReference>
<dbReference type="Pfam" id="PF10370">
    <property type="entry name" value="Rv2993c-like_N"/>
    <property type="match status" value="1"/>
</dbReference>
<evidence type="ECO:0000259" key="4">
    <source>
        <dbReference type="Pfam" id="PF10370"/>
    </source>
</evidence>
<dbReference type="InterPro" id="IPR018833">
    <property type="entry name" value="Rv2993c-like_N"/>
</dbReference>
<dbReference type="PANTHER" id="PTHR11820">
    <property type="entry name" value="ACYLPYRUVASE"/>
    <property type="match status" value="1"/>
</dbReference>
<reference evidence="6" key="1">
    <citation type="submission" date="2019-04" db="EMBL/GenBank/DDBJ databases">
        <title>Nocardioides xinjiangensis sp. nov.</title>
        <authorList>
            <person name="Liu S."/>
        </authorList>
    </citation>
    <scope>NUCLEOTIDE SEQUENCE [LARGE SCALE GENOMIC DNA]</scope>
    <source>
        <strain evidence="6">18</strain>
    </source>
</reference>
<feature type="domain" description="Fumarylacetoacetase-like C-terminal" evidence="3">
    <location>
        <begin position="122"/>
        <end position="316"/>
    </location>
</feature>
<dbReference type="GO" id="GO:0016853">
    <property type="term" value="F:isomerase activity"/>
    <property type="evidence" value="ECO:0007669"/>
    <property type="project" value="UniProtKB-ARBA"/>
</dbReference>
<evidence type="ECO:0000259" key="3">
    <source>
        <dbReference type="Pfam" id="PF01557"/>
    </source>
</evidence>
<feature type="region of interest" description="Disordered" evidence="2">
    <location>
        <begin position="15"/>
        <end position="34"/>
    </location>
</feature>
<keyword evidence="6" id="KW-1185">Reference proteome</keyword>
<dbReference type="FunFam" id="3.90.850.10:FF:000002">
    <property type="entry name" value="2-hydroxyhepta-2,4-diene-1,7-dioate isomerase"/>
    <property type="match status" value="1"/>
</dbReference>
<evidence type="ECO:0000313" key="6">
    <source>
        <dbReference type="Proteomes" id="UP000308760"/>
    </source>
</evidence>
<dbReference type="Pfam" id="PF01557">
    <property type="entry name" value="FAA_hydrolase"/>
    <property type="match status" value="1"/>
</dbReference>
<dbReference type="InterPro" id="IPR011234">
    <property type="entry name" value="Fumarylacetoacetase-like_C"/>
</dbReference>
<feature type="domain" description="Rv2993c-like N-terminal" evidence="4">
    <location>
        <begin position="65"/>
        <end position="117"/>
    </location>
</feature>
<dbReference type="Gene3D" id="2.30.30.370">
    <property type="entry name" value="FAH"/>
    <property type="match status" value="1"/>
</dbReference>
<dbReference type="InterPro" id="IPR036663">
    <property type="entry name" value="Fumarylacetoacetase_C_sf"/>
</dbReference>
<dbReference type="SUPFAM" id="SSF56529">
    <property type="entry name" value="FAH"/>
    <property type="match status" value="1"/>
</dbReference>
<dbReference type="PANTHER" id="PTHR11820:SF7">
    <property type="entry name" value="ACYLPYRUVASE FAHD1, MITOCHONDRIAL"/>
    <property type="match status" value="1"/>
</dbReference>
<dbReference type="AlphaFoldDB" id="A0A4S8QS97"/>
<evidence type="ECO:0000313" key="5">
    <source>
        <dbReference type="EMBL" id="THV43504.1"/>
    </source>
</evidence>
<dbReference type="Gene3D" id="3.90.850.10">
    <property type="entry name" value="Fumarylacetoacetase-like, C-terminal domain"/>
    <property type="match status" value="1"/>
</dbReference>
<proteinExistence type="predicted"/>
<name>A0A4S8QS97_9ACTN</name>
<keyword evidence="5" id="KW-0378">Hydrolase</keyword>
<protein>
    <submittedName>
        <fullName evidence="5">Fumarylacetoacetate hydrolase family protein</fullName>
    </submittedName>
</protein>
<organism evidence="5 6">
    <name type="scientific">Glycomyces buryatensis</name>
    <dbReference type="NCBI Taxonomy" id="2570927"/>
    <lineage>
        <taxon>Bacteria</taxon>
        <taxon>Bacillati</taxon>
        <taxon>Actinomycetota</taxon>
        <taxon>Actinomycetes</taxon>
        <taxon>Glycomycetales</taxon>
        <taxon>Glycomycetaceae</taxon>
        <taxon>Glycomyces</taxon>
    </lineage>
</organism>
<dbReference type="GO" id="GO:0019752">
    <property type="term" value="P:carboxylic acid metabolic process"/>
    <property type="evidence" value="ECO:0007669"/>
    <property type="project" value="UniProtKB-ARBA"/>
</dbReference>
<sequence>MLPAISPPAAILRGQRGVSHASLHHPKLGDGKRRSICCSQPQTLPTILVPRHQVKLTLREGRRVRIARIAHPNGMSFALLEGEGPGATAAEIDGHPFAQVALTGQRWALEDVRLLAPILPSKVVCVGRNYAEHAAELGNEVPKEPLLFLKPSTSVIGPGEAIRLPAISDQVEHEAELAIVIGLPGARNADKVAAATAIYGYTCANDVTARDLQQQDVQFTRAKGFDSFCPLGPWIETDLDPVDAEVRCEVNGEVRQLGSTKDMIFDPATLVSYISQVMTLMPGDVVLTGTPAGVGSFQGGETVSVSVAGIGTLSNKAVSSE</sequence>
<dbReference type="Proteomes" id="UP000308760">
    <property type="component" value="Unassembled WGS sequence"/>
</dbReference>
<comment type="caution">
    <text evidence="5">The sequence shown here is derived from an EMBL/GenBank/DDBJ whole genome shotgun (WGS) entry which is preliminary data.</text>
</comment>
<evidence type="ECO:0000256" key="2">
    <source>
        <dbReference type="SAM" id="MobiDB-lite"/>
    </source>
</evidence>
<keyword evidence="1" id="KW-0479">Metal-binding</keyword>
<dbReference type="OrthoDB" id="9805307at2"/>
<reference evidence="5 6" key="2">
    <citation type="submission" date="2019-05" db="EMBL/GenBank/DDBJ databases">
        <title>Glycomyces buryatensis sp. nov.</title>
        <authorList>
            <person name="Nikitina E."/>
        </authorList>
    </citation>
    <scope>NUCLEOTIDE SEQUENCE [LARGE SCALE GENOMIC DNA]</scope>
    <source>
        <strain evidence="5 6">18</strain>
    </source>
</reference>
<gene>
    <name evidence="5" type="ORF">FAB82_00105</name>
</gene>
<dbReference type="GO" id="GO:0046872">
    <property type="term" value="F:metal ion binding"/>
    <property type="evidence" value="ECO:0007669"/>
    <property type="project" value="UniProtKB-KW"/>
</dbReference>
<dbReference type="GO" id="GO:0018773">
    <property type="term" value="F:acetylpyruvate hydrolase activity"/>
    <property type="evidence" value="ECO:0007669"/>
    <property type="project" value="TreeGrafter"/>
</dbReference>
<accession>A0A4S8QS97</accession>
<evidence type="ECO:0000256" key="1">
    <source>
        <dbReference type="ARBA" id="ARBA00022723"/>
    </source>
</evidence>